<sequence length="83" mass="9217">MAMRVDGFSVFLATIVSTIASAIAAEVSMTGRGLVEKKIPYPVEKHVPYKVEKYIQVPVPHPIPVKVPVVKTIFHKVKSHGWH</sequence>
<organism evidence="1 2">
    <name type="scientific">Phlebotomus papatasi</name>
    <name type="common">Sandfly</name>
    <dbReference type="NCBI Taxonomy" id="29031"/>
    <lineage>
        <taxon>Eukaryota</taxon>
        <taxon>Metazoa</taxon>
        <taxon>Ecdysozoa</taxon>
        <taxon>Arthropoda</taxon>
        <taxon>Hexapoda</taxon>
        <taxon>Insecta</taxon>
        <taxon>Pterygota</taxon>
        <taxon>Neoptera</taxon>
        <taxon>Endopterygota</taxon>
        <taxon>Diptera</taxon>
        <taxon>Nematocera</taxon>
        <taxon>Psychodoidea</taxon>
        <taxon>Psychodidae</taxon>
        <taxon>Phlebotomus</taxon>
        <taxon>Phlebotomus</taxon>
    </lineage>
</organism>
<reference evidence="1" key="1">
    <citation type="submission" date="2022-08" db="UniProtKB">
        <authorList>
            <consortium name="EnsemblMetazoa"/>
        </authorList>
    </citation>
    <scope>IDENTIFICATION</scope>
    <source>
        <strain evidence="1">Israel</strain>
    </source>
</reference>
<dbReference type="Proteomes" id="UP000092462">
    <property type="component" value="Unassembled WGS sequence"/>
</dbReference>
<dbReference type="AlphaFoldDB" id="A0A1B0DJH2"/>
<proteinExistence type="predicted"/>
<dbReference type="EnsemblMetazoa" id="PPAI008396-RA">
    <property type="protein sequence ID" value="PPAI008396-PA"/>
    <property type="gene ID" value="PPAI008396"/>
</dbReference>
<accession>A0A1B0DJH2</accession>
<name>A0A1B0DJH2_PHLPP</name>
<dbReference type="EMBL" id="AJVK01035014">
    <property type="status" value="NOT_ANNOTATED_CDS"/>
    <property type="molecule type" value="Genomic_DNA"/>
</dbReference>
<dbReference type="VEuPathDB" id="VectorBase:PPAI008396"/>
<evidence type="ECO:0000313" key="2">
    <source>
        <dbReference type="Proteomes" id="UP000092462"/>
    </source>
</evidence>
<protein>
    <submittedName>
        <fullName evidence="1">Uncharacterized protein</fullName>
    </submittedName>
</protein>
<evidence type="ECO:0000313" key="1">
    <source>
        <dbReference type="EnsemblMetazoa" id="PPAI008396-PA"/>
    </source>
</evidence>
<keyword evidence="2" id="KW-1185">Reference proteome</keyword>